<dbReference type="GO" id="GO:0052908">
    <property type="term" value="F:16S rRNA (adenine(1518)-N(6)/adenine(1519)-N(6))-dimethyltransferase activity"/>
    <property type="evidence" value="ECO:0007669"/>
    <property type="project" value="UniProtKB-EC"/>
</dbReference>
<dbReference type="InterPro" id="IPR020596">
    <property type="entry name" value="rRNA_Ade_Mease_Trfase_CS"/>
</dbReference>
<dbReference type="InterPro" id="IPR011530">
    <property type="entry name" value="rRNA_adenine_dimethylase"/>
</dbReference>
<comment type="subcellular location">
    <subcellularLocation>
        <location evidence="7">Cytoplasm</location>
    </subcellularLocation>
</comment>
<dbReference type="InterPro" id="IPR001737">
    <property type="entry name" value="KsgA/Erm"/>
</dbReference>
<dbReference type="EMBL" id="CCDP010000001">
    <property type="protein sequence ID" value="CDQ37781.1"/>
    <property type="molecule type" value="Genomic_DNA"/>
</dbReference>
<dbReference type="PROSITE" id="PS51689">
    <property type="entry name" value="SAM_RNA_A_N6_MT"/>
    <property type="match status" value="1"/>
</dbReference>
<keyword evidence="5 7" id="KW-0949">S-adenosyl-L-methionine</keyword>
<comment type="similarity">
    <text evidence="7">Belongs to the class I-like SAM-binding methyltransferase superfamily. rRNA adenine N(6)-methyltransferase family. RsmA subfamily.</text>
</comment>
<keyword evidence="3 7" id="KW-0489">Methyltransferase</keyword>
<dbReference type="InterPro" id="IPR023165">
    <property type="entry name" value="rRNA_Ade_diMease-like_C"/>
</dbReference>
<dbReference type="FunFam" id="1.10.8.100:FF:000001">
    <property type="entry name" value="Ribosomal RNA small subunit methyltransferase A"/>
    <property type="match status" value="1"/>
</dbReference>
<feature type="binding site" evidence="7 8">
    <location>
        <position position="104"/>
    </location>
    <ligand>
        <name>S-adenosyl-L-methionine</name>
        <dbReference type="ChEBI" id="CHEBI:59789"/>
    </ligand>
</feature>
<accession>A0A024Q765</accession>
<dbReference type="PROSITE" id="PS01131">
    <property type="entry name" value="RRNA_A_DIMETH"/>
    <property type="match status" value="1"/>
</dbReference>
<sequence length="300" mass="34008">MTTNKFIATPSRTKEILSKYHFSFKKSLGQNFLIDSNILENIIEHAGIEKGAGAIEIGPGIGALTEQLAIHADQVIAFEIDQRLLPVLADTLEPYPNVTILHQDILEADVANMITTYFKHEQPIHLVANLPYYITTPILMKILREDLAVNSFTVMIQKEVAERMAAGPNNKSYGSLSIAIQYYTKAEVVMHVPKRAFMPQPNVDSSILKLVKRIQPPVQVDNEDFFFRMVQASFAQRRKTLRNNLTNHFQSLFTKEQVTQYLEKAGIDGNRRGESLTMEEFALLANTLYRIQPKEDKNEG</sequence>
<evidence type="ECO:0000256" key="4">
    <source>
        <dbReference type="ARBA" id="ARBA00022679"/>
    </source>
</evidence>
<keyword evidence="6 7" id="KW-0694">RNA-binding</keyword>
<feature type="binding site" evidence="7 8">
    <location>
        <position position="129"/>
    </location>
    <ligand>
        <name>S-adenosyl-L-methionine</name>
        <dbReference type="ChEBI" id="CHEBI:59789"/>
    </ligand>
</feature>
<reference evidence="10 11" key="1">
    <citation type="submission" date="2014-03" db="EMBL/GenBank/DDBJ databases">
        <authorList>
            <person name="Urmite Genomes U."/>
        </authorList>
    </citation>
    <scope>NUCLEOTIDE SEQUENCE [LARGE SCALE GENOMIC DNA]</scope>
    <source>
        <strain evidence="10 11">Vm-5</strain>
    </source>
</reference>
<dbReference type="STRING" id="1462526.BN990_00037"/>
<dbReference type="RefSeq" id="WP_021290347.1">
    <property type="nucleotide sequence ID" value="NZ_BNER01000001.1"/>
</dbReference>
<name>A0A024Q765_9BACI</name>
<reference evidence="11" key="2">
    <citation type="submission" date="2014-05" db="EMBL/GenBank/DDBJ databases">
        <title>Draft genome sequence of Virgibacillus massiliensis Vm-5.</title>
        <authorList>
            <person name="Khelaifia S."/>
            <person name="Croce O."/>
            <person name="Lagier J.C."/>
            <person name="Raoult D."/>
        </authorList>
    </citation>
    <scope>NUCLEOTIDE SEQUENCE [LARGE SCALE GENOMIC DNA]</scope>
    <source>
        <strain evidence="11">Vm-5</strain>
    </source>
</reference>
<dbReference type="SUPFAM" id="SSF53335">
    <property type="entry name" value="S-adenosyl-L-methionine-dependent methyltransferases"/>
    <property type="match status" value="1"/>
</dbReference>
<dbReference type="InterPro" id="IPR029063">
    <property type="entry name" value="SAM-dependent_MTases_sf"/>
</dbReference>
<dbReference type="PANTHER" id="PTHR11727:SF7">
    <property type="entry name" value="DIMETHYLADENOSINE TRANSFERASE-RELATED"/>
    <property type="match status" value="1"/>
</dbReference>
<comment type="function">
    <text evidence="7">Specifically dimethylates two adjacent adenosines (A1518 and A1519) in the loop of a conserved hairpin near the 3'-end of 16S rRNA in the 30S particle. May play a critical role in biogenesis of 30S subunits.</text>
</comment>
<evidence type="ECO:0000313" key="11">
    <source>
        <dbReference type="Proteomes" id="UP000028875"/>
    </source>
</evidence>
<evidence type="ECO:0000256" key="8">
    <source>
        <dbReference type="PROSITE-ProRule" id="PRU01026"/>
    </source>
</evidence>
<feature type="binding site" evidence="7 8">
    <location>
        <position position="31"/>
    </location>
    <ligand>
        <name>S-adenosyl-L-methionine</name>
        <dbReference type="ChEBI" id="CHEBI:59789"/>
    </ligand>
</feature>
<dbReference type="Proteomes" id="UP000028875">
    <property type="component" value="Unassembled WGS sequence"/>
</dbReference>
<keyword evidence="11" id="KW-1185">Reference proteome</keyword>
<proteinExistence type="inferred from homology"/>
<evidence type="ECO:0000256" key="5">
    <source>
        <dbReference type="ARBA" id="ARBA00022691"/>
    </source>
</evidence>
<evidence type="ECO:0000256" key="1">
    <source>
        <dbReference type="ARBA" id="ARBA00022490"/>
    </source>
</evidence>
<evidence type="ECO:0000256" key="3">
    <source>
        <dbReference type="ARBA" id="ARBA00022603"/>
    </source>
</evidence>
<evidence type="ECO:0000313" key="10">
    <source>
        <dbReference type="EMBL" id="CDQ37781.1"/>
    </source>
</evidence>
<dbReference type="GO" id="GO:0005829">
    <property type="term" value="C:cytosol"/>
    <property type="evidence" value="ECO:0007669"/>
    <property type="project" value="TreeGrafter"/>
</dbReference>
<dbReference type="OrthoDB" id="9814755at2"/>
<feature type="binding site" evidence="7 8">
    <location>
        <position position="79"/>
    </location>
    <ligand>
        <name>S-adenosyl-L-methionine</name>
        <dbReference type="ChEBI" id="CHEBI:59789"/>
    </ligand>
</feature>
<dbReference type="AlphaFoldDB" id="A0A024Q765"/>
<evidence type="ECO:0000256" key="6">
    <source>
        <dbReference type="ARBA" id="ARBA00022884"/>
    </source>
</evidence>
<comment type="catalytic activity">
    <reaction evidence="7">
        <text>adenosine(1518)/adenosine(1519) in 16S rRNA + 4 S-adenosyl-L-methionine = N(6)-dimethyladenosine(1518)/N(6)-dimethyladenosine(1519) in 16S rRNA + 4 S-adenosyl-L-homocysteine + 4 H(+)</text>
        <dbReference type="Rhea" id="RHEA:19609"/>
        <dbReference type="Rhea" id="RHEA-COMP:10232"/>
        <dbReference type="Rhea" id="RHEA-COMP:10233"/>
        <dbReference type="ChEBI" id="CHEBI:15378"/>
        <dbReference type="ChEBI" id="CHEBI:57856"/>
        <dbReference type="ChEBI" id="CHEBI:59789"/>
        <dbReference type="ChEBI" id="CHEBI:74411"/>
        <dbReference type="ChEBI" id="CHEBI:74493"/>
        <dbReference type="EC" id="2.1.1.182"/>
    </reaction>
</comment>
<organism evidence="10 11">
    <name type="scientific">Virgibacillus massiliensis</name>
    <dbReference type="NCBI Taxonomy" id="1462526"/>
    <lineage>
        <taxon>Bacteria</taxon>
        <taxon>Bacillati</taxon>
        <taxon>Bacillota</taxon>
        <taxon>Bacilli</taxon>
        <taxon>Bacillales</taxon>
        <taxon>Bacillaceae</taxon>
        <taxon>Virgibacillus</taxon>
    </lineage>
</organism>
<dbReference type="Gene3D" id="3.40.50.150">
    <property type="entry name" value="Vaccinia Virus protein VP39"/>
    <property type="match status" value="1"/>
</dbReference>
<keyword evidence="1 7" id="KW-0963">Cytoplasm</keyword>
<feature type="domain" description="Ribosomal RNA adenine methylase transferase N-terminal" evidence="9">
    <location>
        <begin position="38"/>
        <end position="214"/>
    </location>
</feature>
<comment type="caution">
    <text evidence="10">The sequence shown here is derived from an EMBL/GenBank/DDBJ whole genome shotgun (WGS) entry which is preliminary data.</text>
</comment>
<dbReference type="Pfam" id="PF00398">
    <property type="entry name" value="RrnaAD"/>
    <property type="match status" value="1"/>
</dbReference>
<evidence type="ECO:0000256" key="7">
    <source>
        <dbReference type="HAMAP-Rule" id="MF_00607"/>
    </source>
</evidence>
<dbReference type="EC" id="2.1.1.182" evidence="7"/>
<feature type="binding site" evidence="7 8">
    <location>
        <position position="58"/>
    </location>
    <ligand>
        <name>S-adenosyl-L-methionine</name>
        <dbReference type="ChEBI" id="CHEBI:59789"/>
    </ligand>
</feature>
<dbReference type="FunFam" id="3.40.50.150:FF:000023">
    <property type="entry name" value="Ribosomal RNA small subunit methyltransferase A"/>
    <property type="match status" value="1"/>
</dbReference>
<gene>
    <name evidence="7 10" type="primary">rsmA</name>
    <name evidence="7" type="synonym">ksgA</name>
    <name evidence="10" type="ORF">BN990_00037</name>
</gene>
<dbReference type="eggNOG" id="COG0030">
    <property type="taxonomic scope" value="Bacteria"/>
</dbReference>
<dbReference type="PANTHER" id="PTHR11727">
    <property type="entry name" value="DIMETHYLADENOSINE TRANSFERASE"/>
    <property type="match status" value="1"/>
</dbReference>
<evidence type="ECO:0000256" key="2">
    <source>
        <dbReference type="ARBA" id="ARBA00022552"/>
    </source>
</evidence>
<dbReference type="CDD" id="cd02440">
    <property type="entry name" value="AdoMet_MTases"/>
    <property type="match status" value="1"/>
</dbReference>
<keyword evidence="4 7" id="KW-0808">Transferase</keyword>
<feature type="binding site" evidence="7 8">
    <location>
        <position position="33"/>
    </location>
    <ligand>
        <name>S-adenosyl-L-methionine</name>
        <dbReference type="ChEBI" id="CHEBI:59789"/>
    </ligand>
</feature>
<dbReference type="SMART" id="SM00650">
    <property type="entry name" value="rADc"/>
    <property type="match status" value="1"/>
</dbReference>
<evidence type="ECO:0000259" key="9">
    <source>
        <dbReference type="SMART" id="SM00650"/>
    </source>
</evidence>
<dbReference type="NCBIfam" id="TIGR00755">
    <property type="entry name" value="ksgA"/>
    <property type="match status" value="1"/>
</dbReference>
<dbReference type="Gene3D" id="1.10.8.100">
    <property type="entry name" value="Ribosomal RNA adenine dimethylase-like, domain 2"/>
    <property type="match status" value="1"/>
</dbReference>
<keyword evidence="2 7" id="KW-0698">rRNA processing</keyword>
<protein>
    <recommendedName>
        <fullName evidence="7">Ribosomal RNA small subunit methyltransferase A</fullName>
        <ecNumber evidence="7">2.1.1.182</ecNumber>
    </recommendedName>
    <alternativeName>
        <fullName evidence="7">16S rRNA (adenine(1518)-N(6)/adenine(1519)-N(6))-dimethyltransferase</fullName>
    </alternativeName>
    <alternativeName>
        <fullName evidence="7">16S rRNA dimethyladenosine transferase</fullName>
    </alternativeName>
    <alternativeName>
        <fullName evidence="7">16S rRNA dimethylase</fullName>
    </alternativeName>
    <alternativeName>
        <fullName evidence="7">S-adenosylmethionine-6-N', N'-adenosyl(rRNA) dimethyltransferase</fullName>
    </alternativeName>
</protein>
<dbReference type="HAMAP" id="MF_00607">
    <property type="entry name" value="16SrRNA_methyltr_A"/>
    <property type="match status" value="1"/>
</dbReference>
<dbReference type="GO" id="GO:0003723">
    <property type="term" value="F:RNA binding"/>
    <property type="evidence" value="ECO:0007669"/>
    <property type="project" value="UniProtKB-UniRule"/>
</dbReference>
<dbReference type="InterPro" id="IPR020598">
    <property type="entry name" value="rRNA_Ade_methylase_Trfase_N"/>
</dbReference>